<proteinExistence type="predicted"/>
<name>A0ABQ5RRL2_9CHLO</name>
<reference evidence="3 4" key="1">
    <citation type="journal article" date="2023" name="IScience">
        <title>Expanded male sex-determining region conserved during the evolution of homothallism in the green alga Volvox.</title>
        <authorList>
            <person name="Yamamoto K."/>
            <person name="Matsuzaki R."/>
            <person name="Mahakham W."/>
            <person name="Heman W."/>
            <person name="Sekimoto H."/>
            <person name="Kawachi M."/>
            <person name="Minakuchi Y."/>
            <person name="Toyoda A."/>
            <person name="Nozaki H."/>
        </authorList>
    </citation>
    <scope>NUCLEOTIDE SEQUENCE [LARGE SCALE GENOMIC DNA]</scope>
    <source>
        <strain evidence="3 4">NIES-4468</strain>
    </source>
</reference>
<sequence length="753" mass="83056">MNVSWLWTFICLLLTHYVFAQIHYEVDVSRGRSALSSDLGQGFTDSLESSILSEREKRKEAIEYVFSKLFFEWNITFRKEGQGLSSNGTAALIAEEHELAAHLHQVLGVADKLVHIARVCNKRIYIGSSNVTGPKSSCQMLAPELRQGSSLSFLTSLLRNYPRGPTSREALVAWAAAATAFLEGHYRLQVQQRNMTQQVADTAADAAAIHAATRAEANVARKAAMAKRKKGDLVDVDGSGRDVRTPAGGSEDDSSGTDFDDYVGELGSRRKLDVAEPGGSRNSLAPGGGGDGDDRDSDYSSDVDFDNGDVDDDLLENPGAPSIPVNFTGVQYGSLPLVRRVLLAQLLLGWMGVIRHNAKHSADVSKIADEDLVRVVTMLYKIHVESVAQRAIMEYFHISKAGGTSWTAAATASGCELPRANAARYRAFDDDCRWINGSLLKELGVNLHRTRTMQVCSRFDVTERQTDIRSCMSRLHHALNRGFQYISNEYTLHGGLRGMNHTQLCPEFVNVISISIREPLQRLASNIKYMLVRLRSTLFRRGTAAKLFPKLFCNASVATWETYTPPVADNYNIRTMVGERAFHTPLYGIGEAHEAVAKKLLIQYDLVLDLNSGDNVADLIMREGLGWSKTLAEVRIWTVEALAKKTGMNLDADCPVGDLSPLMSRQVYDKRWYSFGRMLSRLDQLFLAAAEHLGLKPWPEDWARVAWGNGTTAMTAASNDAPNPADLPPSERTLTSRCGLLGATQVLRHGLET</sequence>
<feature type="signal peptide" evidence="2">
    <location>
        <begin position="1"/>
        <end position="20"/>
    </location>
</feature>
<evidence type="ECO:0000313" key="3">
    <source>
        <dbReference type="EMBL" id="GLI60227.1"/>
    </source>
</evidence>
<feature type="chain" id="PRO_5047404063" evidence="2">
    <location>
        <begin position="21"/>
        <end position="753"/>
    </location>
</feature>
<gene>
    <name evidence="3" type="ORF">VaNZ11_002314</name>
</gene>
<protein>
    <submittedName>
        <fullName evidence="3">Uncharacterized protein</fullName>
    </submittedName>
</protein>
<evidence type="ECO:0000256" key="2">
    <source>
        <dbReference type="SAM" id="SignalP"/>
    </source>
</evidence>
<evidence type="ECO:0000313" key="4">
    <source>
        <dbReference type="Proteomes" id="UP001165090"/>
    </source>
</evidence>
<feature type="region of interest" description="Disordered" evidence="1">
    <location>
        <begin position="226"/>
        <end position="318"/>
    </location>
</feature>
<comment type="caution">
    <text evidence="3">The sequence shown here is derived from an EMBL/GenBank/DDBJ whole genome shotgun (WGS) entry which is preliminary data.</text>
</comment>
<keyword evidence="4" id="KW-1185">Reference proteome</keyword>
<feature type="compositionally biased region" description="Acidic residues" evidence="1">
    <location>
        <begin position="291"/>
        <end position="315"/>
    </location>
</feature>
<organism evidence="3 4">
    <name type="scientific">Volvox africanus</name>
    <dbReference type="NCBI Taxonomy" id="51714"/>
    <lineage>
        <taxon>Eukaryota</taxon>
        <taxon>Viridiplantae</taxon>
        <taxon>Chlorophyta</taxon>
        <taxon>core chlorophytes</taxon>
        <taxon>Chlorophyceae</taxon>
        <taxon>CS clade</taxon>
        <taxon>Chlamydomonadales</taxon>
        <taxon>Volvocaceae</taxon>
        <taxon>Volvox</taxon>
    </lineage>
</organism>
<evidence type="ECO:0000256" key="1">
    <source>
        <dbReference type="SAM" id="MobiDB-lite"/>
    </source>
</evidence>
<accession>A0ABQ5RRL2</accession>
<dbReference type="Proteomes" id="UP001165090">
    <property type="component" value="Unassembled WGS sequence"/>
</dbReference>
<feature type="compositionally biased region" description="Acidic residues" evidence="1">
    <location>
        <begin position="250"/>
        <end position="263"/>
    </location>
</feature>
<keyword evidence="2" id="KW-0732">Signal</keyword>
<dbReference type="EMBL" id="BSDZ01000005">
    <property type="protein sequence ID" value="GLI60227.1"/>
    <property type="molecule type" value="Genomic_DNA"/>
</dbReference>